<dbReference type="Pfam" id="PF04717">
    <property type="entry name" value="Phage_base_V"/>
    <property type="match status" value="1"/>
</dbReference>
<dbReference type="SUPFAM" id="SSF69279">
    <property type="entry name" value="Phage tail proteins"/>
    <property type="match status" value="1"/>
</dbReference>
<accession>A0A1W2H594</accession>
<name>A0A1W2H594_9BACT</name>
<dbReference type="Proteomes" id="UP000192333">
    <property type="component" value="Chromosome I"/>
</dbReference>
<dbReference type="Pfam" id="PF05954">
    <property type="entry name" value="Phage_GPD"/>
    <property type="match status" value="1"/>
</dbReference>
<dbReference type="RefSeq" id="WP_084120950.1">
    <property type="nucleotide sequence ID" value="NZ_LT838813.1"/>
</dbReference>
<proteinExistence type="predicted"/>
<organism evidence="2 3">
    <name type="scientific">Aquiflexum balticum DSM 16537</name>
    <dbReference type="NCBI Taxonomy" id="758820"/>
    <lineage>
        <taxon>Bacteria</taxon>
        <taxon>Pseudomonadati</taxon>
        <taxon>Bacteroidota</taxon>
        <taxon>Cytophagia</taxon>
        <taxon>Cytophagales</taxon>
        <taxon>Cyclobacteriaceae</taxon>
        <taxon>Aquiflexum</taxon>
    </lineage>
</organism>
<keyword evidence="3" id="KW-1185">Reference proteome</keyword>
<sequence>MPQIVITGIKIDNKPIKQFTSFVLEQKISEHHSFCLVCPTEAIDGTTGVIFNQSKNLIGAPISVLMESLGTSGQMEFLGLVTQVETSKFSGHAGELILSGYSPTILLDHLPHCQSWEEKNIKDIATDLTKAIPKEILSAQLEPVFKDKLPYTVQYKETSWQFLKRICSIHGEWLFYNGEKLVLGSQKSKPVKLQFGNNLSNFRMALEVKASAFKMVAYDYLNNEVYKSNPKNMPSFSGLNDLGKFVFQKSESFYPQDAKFWNNNDLTNKKQLDDFVHTRSAMQNSHMVQMKGQSGHPGLEVGGLVDISGKNVFNLSDESFGEYTVISIIHQCDGQGNYSNEFVAIPSSLKMPPTQKIEEPICEAQSAMVTDNNDEKGLGRVRVKFHWMEGNEKSPWLRVTTPHAGGGKGMFLMPEKGEEVIVGFEGDSPTKPYVIGSVYNGKAKCSFANGGNDVKVLQSNSGNKLVLNDKDQSVLIEDAKGNMLMIDGKGNINITSSESINFTCGESNVELKKDGSVSINGKNLNFGATENLDASGGKKATFFSGQASFSADGGSNDASMSGNNANISGSMETNVSGGSKTTVSATGKVAVQGAIVALN</sequence>
<dbReference type="SUPFAM" id="SSF69349">
    <property type="entry name" value="Phage fibre proteins"/>
    <property type="match status" value="1"/>
</dbReference>
<dbReference type="Gene3D" id="2.30.110.50">
    <property type="match status" value="1"/>
</dbReference>
<dbReference type="InterPro" id="IPR006531">
    <property type="entry name" value="Gp5/Vgr_OB"/>
</dbReference>
<evidence type="ECO:0000259" key="1">
    <source>
        <dbReference type="Pfam" id="PF04717"/>
    </source>
</evidence>
<dbReference type="InterPro" id="IPR037026">
    <property type="entry name" value="Vgr_OB-fold_dom_sf"/>
</dbReference>
<evidence type="ECO:0000313" key="2">
    <source>
        <dbReference type="EMBL" id="SMD44120.1"/>
    </source>
</evidence>
<dbReference type="SUPFAM" id="SSF69255">
    <property type="entry name" value="gp5 N-terminal domain-like"/>
    <property type="match status" value="1"/>
</dbReference>
<gene>
    <name evidence="2" type="ORF">SAMN00777080_2735</name>
</gene>
<dbReference type="Gene3D" id="2.40.50.230">
    <property type="entry name" value="Gp5 N-terminal domain"/>
    <property type="match status" value="1"/>
</dbReference>
<evidence type="ECO:0000313" key="3">
    <source>
        <dbReference type="Proteomes" id="UP000192333"/>
    </source>
</evidence>
<dbReference type="STRING" id="758820.SAMN00777080_2735"/>
<protein>
    <submittedName>
        <fullName evidence="2">Rhs element Vgr protein</fullName>
    </submittedName>
</protein>
<feature type="domain" description="Gp5/Type VI secretion system Vgr protein OB-fold" evidence="1">
    <location>
        <begin position="366"/>
        <end position="439"/>
    </location>
</feature>
<dbReference type="EMBL" id="LT838813">
    <property type="protein sequence ID" value="SMD44120.1"/>
    <property type="molecule type" value="Genomic_DNA"/>
</dbReference>
<reference evidence="3" key="1">
    <citation type="submission" date="2017-04" db="EMBL/GenBank/DDBJ databases">
        <authorList>
            <person name="Varghese N."/>
            <person name="Submissions S."/>
        </authorList>
    </citation>
    <scope>NUCLEOTIDE SEQUENCE [LARGE SCALE GENOMIC DNA]</scope>
    <source>
        <strain evidence="3">DSM 16537</strain>
    </source>
</reference>
<dbReference type="AlphaFoldDB" id="A0A1W2H594"/>
<dbReference type="OrthoDB" id="1907165at2"/>
<dbReference type="Gene3D" id="3.55.50.10">
    <property type="entry name" value="Baseplate protein-like domains"/>
    <property type="match status" value="1"/>
</dbReference>
<dbReference type="Gene3D" id="4.10.220.110">
    <property type="match status" value="1"/>
</dbReference>